<gene>
    <name evidence="7" type="ORF">BQ8482_300039</name>
</gene>
<dbReference type="AlphaFoldDB" id="A0A2P9ANM1"/>
<feature type="domain" description="Aminomethyltransferase C-terminal" evidence="5">
    <location>
        <begin position="739"/>
        <end position="819"/>
    </location>
</feature>
<dbReference type="InterPro" id="IPR036188">
    <property type="entry name" value="FAD/NAD-bd_sf"/>
</dbReference>
<dbReference type="SUPFAM" id="SSF103025">
    <property type="entry name" value="Folate-binding domain"/>
    <property type="match status" value="1"/>
</dbReference>
<dbReference type="SUPFAM" id="SSF51905">
    <property type="entry name" value="FAD/NAD(P)-binding domain"/>
    <property type="match status" value="1"/>
</dbReference>
<dbReference type="Gene3D" id="3.30.1360.120">
    <property type="entry name" value="Probable tRNA modification gtpase trme, domain 1"/>
    <property type="match status" value="1"/>
</dbReference>
<dbReference type="PANTHER" id="PTHR43757:SF15">
    <property type="entry name" value="PYRUVATE DEHYDROGENASE PHOSPHATASE REGULATORY SUBUNIT, MITOCHONDRIAL-LIKE"/>
    <property type="match status" value="1"/>
</dbReference>
<dbReference type="InterPro" id="IPR029043">
    <property type="entry name" value="GcvT/YgfZ_C"/>
</dbReference>
<comment type="similarity">
    <text evidence="1">Belongs to the GcvT family.</text>
</comment>
<name>A0A2P9ANM1_9HYPH</name>
<evidence type="ECO:0000259" key="5">
    <source>
        <dbReference type="Pfam" id="PF08669"/>
    </source>
</evidence>
<evidence type="ECO:0000313" key="8">
    <source>
        <dbReference type="Proteomes" id="UP000245698"/>
    </source>
</evidence>
<reference evidence="8" key="1">
    <citation type="submission" date="2016-12" db="EMBL/GenBank/DDBJ databases">
        <authorList>
            <person name="Brunel B."/>
        </authorList>
    </citation>
    <scope>NUCLEOTIDE SEQUENCE [LARGE SCALE GENOMIC DNA]</scope>
</reference>
<dbReference type="Pfam" id="PF08669">
    <property type="entry name" value="GCV_T_C"/>
    <property type="match status" value="1"/>
</dbReference>
<dbReference type="SUPFAM" id="SSF101790">
    <property type="entry name" value="Aminomethyltransferase beta-barrel domain"/>
    <property type="match status" value="1"/>
</dbReference>
<dbReference type="Gene3D" id="3.50.50.60">
    <property type="entry name" value="FAD/NAD(P)-binding domain"/>
    <property type="match status" value="1"/>
</dbReference>
<dbReference type="GO" id="GO:0008480">
    <property type="term" value="F:sarcosine dehydrogenase activity"/>
    <property type="evidence" value="ECO:0007669"/>
    <property type="project" value="UniProtKB-EC"/>
</dbReference>
<evidence type="ECO:0000313" key="7">
    <source>
        <dbReference type="EMBL" id="SJM32668.1"/>
    </source>
</evidence>
<dbReference type="Pfam" id="PF16350">
    <property type="entry name" value="FAO_M"/>
    <property type="match status" value="1"/>
</dbReference>
<accession>A0A2P9ANM1</accession>
<organism evidence="7 8">
    <name type="scientific">Mesorhizobium delmotii</name>
    <dbReference type="NCBI Taxonomy" id="1631247"/>
    <lineage>
        <taxon>Bacteria</taxon>
        <taxon>Pseudomonadati</taxon>
        <taxon>Pseudomonadota</taxon>
        <taxon>Alphaproteobacteria</taxon>
        <taxon>Hyphomicrobiales</taxon>
        <taxon>Phyllobacteriaceae</taxon>
        <taxon>Mesorhizobium</taxon>
    </lineage>
</organism>
<dbReference type="Pfam" id="PF01266">
    <property type="entry name" value="DAO"/>
    <property type="match status" value="1"/>
</dbReference>
<dbReference type="EMBL" id="FUIG01000038">
    <property type="protein sequence ID" value="SJM32668.1"/>
    <property type="molecule type" value="Genomic_DNA"/>
</dbReference>
<dbReference type="InterPro" id="IPR032503">
    <property type="entry name" value="FAO_M"/>
</dbReference>
<dbReference type="InterPro" id="IPR027266">
    <property type="entry name" value="TrmE/GcvT-like"/>
</dbReference>
<dbReference type="Proteomes" id="UP000245698">
    <property type="component" value="Unassembled WGS sequence"/>
</dbReference>
<protein>
    <submittedName>
        <fullName evidence="7">Sarcosine dehydrogenase</fullName>
        <ecNumber evidence="7">1.5.8.3</ecNumber>
    </submittedName>
</protein>
<evidence type="ECO:0000259" key="3">
    <source>
        <dbReference type="Pfam" id="PF01266"/>
    </source>
</evidence>
<proteinExistence type="inferred from homology"/>
<dbReference type="InterPro" id="IPR028896">
    <property type="entry name" value="GcvT/YgfZ/DmdA"/>
</dbReference>
<keyword evidence="8" id="KW-1185">Reference proteome</keyword>
<feature type="domain" description="FAD dependent oxidoreductase" evidence="3">
    <location>
        <begin position="27"/>
        <end position="385"/>
    </location>
</feature>
<dbReference type="Pfam" id="PF01571">
    <property type="entry name" value="GCV_T"/>
    <property type="match status" value="1"/>
</dbReference>
<keyword evidence="2 7" id="KW-0560">Oxidoreductase</keyword>
<sequence>MWTEDSTLADNLENAPETAEAVPSDADIVVIGGGVMGCSVAYHLAKLGGGIKRVLLLERDRLTSGTTWHSAAQVRQLRSAENLTRLIQYSTELYTALEAETGQSTGWLQTGSISIAANPDRLTHIRRQAALSEAFGIPAREITAQEVAETWPLANVSDIIGAIYSPNDGRVNPSDLCAALAKAFRARGGRVYEHTPVTGLKRRGRRLTAVETGKGTIRCETVVLTGGLWSAAIGALTGVKVPLYACEHFYLLTKPVDGVVRHRPTLSDHDGHLYIRDESGGLLLGCFEPRGKPIDVSELPANFAFGLLNEDWDHFEPMMHNGIHRIPALEHAEVRMLVNGPESFTPDGAFLLGPSAEVDNLFLLCGMNSVGVATGGGAGKALAQWILEGGAPMDLTGVDPRRFPPVESDVGFLRERTPEVLGKHYAISFPGHEWKSGRGLCRSPLHSDHLGDGAQFGQRFGWERPLVFGTKVDMTPTFGTAGWHNVVAEEVEAVHTRVALFDQSTFGKIRVAGPDAEVFLQRVCANDMARDPGRVIYTALLDDRGCFQSDLTAQRIAEDEYVLYVNTNSILRDLAWLLNHQHSDQRVEIEDVTEAFCVIGLMGPSSANVLSNACDGANPVADLPYFAHRTFSLNGINVRAARLSYVGEQGWEITVGAADAPPLYQNLRKSGQATGIRPAGLLAQTSMRIEKGFLSFGHDITPDDTPLEAGLAQATKLGKDIDFIGRHALERRLKQSSGRHMVTILLDSGFEANPIGGEPIRINGTIRGRVTSASFGYRVQQPVCLGYLKGDIAELDGAEVEVDIAGQRYPGRAQTAAAFDPKGLRLRATSAVVTA</sequence>
<feature type="domain" description="FAD dependent oxidoreductase central" evidence="6">
    <location>
        <begin position="388"/>
        <end position="443"/>
    </location>
</feature>
<dbReference type="Gene3D" id="3.30.9.10">
    <property type="entry name" value="D-Amino Acid Oxidase, subunit A, domain 2"/>
    <property type="match status" value="1"/>
</dbReference>
<evidence type="ECO:0000259" key="4">
    <source>
        <dbReference type="Pfam" id="PF01571"/>
    </source>
</evidence>
<evidence type="ECO:0000259" key="6">
    <source>
        <dbReference type="Pfam" id="PF16350"/>
    </source>
</evidence>
<dbReference type="InterPro" id="IPR006222">
    <property type="entry name" value="GCVT_N"/>
</dbReference>
<dbReference type="PANTHER" id="PTHR43757">
    <property type="entry name" value="AMINOMETHYLTRANSFERASE"/>
    <property type="match status" value="1"/>
</dbReference>
<feature type="domain" description="GCVT N-terminal" evidence="4">
    <location>
        <begin position="445"/>
        <end position="719"/>
    </location>
</feature>
<evidence type="ECO:0000256" key="1">
    <source>
        <dbReference type="ARBA" id="ARBA00008609"/>
    </source>
</evidence>
<dbReference type="EC" id="1.5.8.3" evidence="7"/>
<dbReference type="InterPro" id="IPR006076">
    <property type="entry name" value="FAD-dep_OxRdtase"/>
</dbReference>
<dbReference type="Gene3D" id="2.40.30.110">
    <property type="entry name" value="Aminomethyltransferase beta-barrel domains"/>
    <property type="match status" value="1"/>
</dbReference>
<evidence type="ECO:0000256" key="2">
    <source>
        <dbReference type="ARBA" id="ARBA00023002"/>
    </source>
</evidence>
<dbReference type="SUPFAM" id="SSF54373">
    <property type="entry name" value="FAD-linked reductases, C-terminal domain"/>
    <property type="match status" value="1"/>
</dbReference>
<dbReference type="Gene3D" id="3.30.70.1400">
    <property type="entry name" value="Aminomethyltransferase beta-barrel domains"/>
    <property type="match status" value="1"/>
</dbReference>
<dbReference type="InterPro" id="IPR013977">
    <property type="entry name" value="GcvT_C"/>
</dbReference>